<keyword evidence="1" id="KW-0812">Transmembrane</keyword>
<reference evidence="3 4" key="1">
    <citation type="submission" date="2022-08" db="EMBL/GenBank/DDBJ databases">
        <title>Bacterial and archaeal communities from various locations to study Microbial Dark Matter (Phase II).</title>
        <authorList>
            <person name="Stepanauskas R."/>
        </authorList>
    </citation>
    <scope>NUCLEOTIDE SEQUENCE [LARGE SCALE GENOMIC DNA]</scope>
    <source>
        <strain evidence="3 4">PD1</strain>
    </source>
</reference>
<evidence type="ECO:0000313" key="3">
    <source>
        <dbReference type="EMBL" id="MCS3919276.1"/>
    </source>
</evidence>
<protein>
    <recommendedName>
        <fullName evidence="2">Putative zinc-finger domain-containing protein</fullName>
    </recommendedName>
</protein>
<accession>A0ABT2EMV1</accession>
<dbReference type="EMBL" id="JANUCP010000003">
    <property type="protein sequence ID" value="MCS3919276.1"/>
    <property type="molecule type" value="Genomic_DNA"/>
</dbReference>
<feature type="domain" description="Putative zinc-finger" evidence="2">
    <location>
        <begin position="12"/>
        <end position="46"/>
    </location>
</feature>
<organism evidence="3 4">
    <name type="scientific">Candidatus Fervidibacter sacchari</name>
    <dbReference type="NCBI Taxonomy" id="1448929"/>
    <lineage>
        <taxon>Bacteria</taxon>
        <taxon>Candidatus Fervidibacterota</taxon>
        <taxon>Candidatus Fervidibacter</taxon>
    </lineage>
</organism>
<evidence type="ECO:0000313" key="4">
    <source>
        <dbReference type="Proteomes" id="UP001204798"/>
    </source>
</evidence>
<sequence>MNWIDANMVSGCPEWAEAINAMVDGELAPSEHHRVWQHLQTCPTCRQYYRQLQAVRKRMQRTHWASLWAKAIRENRRLRRWLVVGVLVAAFLSASVTFGLVRRLFVPPQMTPLAAIGIFRYHSQVPPEWTFNPCCVSGAACMVEKAKVKPVKLTLPQKPNAWERAGICECLGAPLAVYYTTVNQKPVMFLHFNTNLMPLKADEGTTVKWGEKRLRCYVLDEVHLLLWQEGQNGYALLVPFGELNPLQILPHIKLP</sequence>
<dbReference type="Pfam" id="PF13490">
    <property type="entry name" value="zf-HC2"/>
    <property type="match status" value="1"/>
</dbReference>
<dbReference type="InterPro" id="IPR027383">
    <property type="entry name" value="Znf_put"/>
</dbReference>
<proteinExistence type="predicted"/>
<dbReference type="Gene3D" id="1.10.10.1320">
    <property type="entry name" value="Anti-sigma factor, zinc-finger domain"/>
    <property type="match status" value="1"/>
</dbReference>
<dbReference type="InterPro" id="IPR041916">
    <property type="entry name" value="Anti_sigma_zinc_sf"/>
</dbReference>
<gene>
    <name evidence="3" type="ORF">M2350_001689</name>
</gene>
<name>A0ABT2EMV1_9BACT</name>
<comment type="caution">
    <text evidence="3">The sequence shown here is derived from an EMBL/GenBank/DDBJ whole genome shotgun (WGS) entry which is preliminary data.</text>
</comment>
<evidence type="ECO:0000259" key="2">
    <source>
        <dbReference type="Pfam" id="PF13490"/>
    </source>
</evidence>
<keyword evidence="1" id="KW-1133">Transmembrane helix</keyword>
<evidence type="ECO:0000256" key="1">
    <source>
        <dbReference type="SAM" id="Phobius"/>
    </source>
</evidence>
<keyword evidence="1" id="KW-0472">Membrane</keyword>
<feature type="transmembrane region" description="Helical" evidence="1">
    <location>
        <begin position="81"/>
        <end position="101"/>
    </location>
</feature>
<keyword evidence="4" id="KW-1185">Reference proteome</keyword>
<dbReference type="RefSeq" id="WP_259095541.1">
    <property type="nucleotide sequence ID" value="NZ_CP130454.1"/>
</dbReference>
<dbReference type="Proteomes" id="UP001204798">
    <property type="component" value="Unassembled WGS sequence"/>
</dbReference>